<dbReference type="NCBIfam" id="TIGR02395">
    <property type="entry name" value="rpoN_sigma"/>
    <property type="match status" value="1"/>
</dbReference>
<dbReference type="Proteomes" id="UP000198728">
    <property type="component" value="Unassembled WGS sequence"/>
</dbReference>
<dbReference type="Pfam" id="PF04963">
    <property type="entry name" value="Sigma54_CBD"/>
    <property type="match status" value="1"/>
</dbReference>
<evidence type="ECO:0000256" key="7">
    <source>
        <dbReference type="ARBA" id="ARBA00023125"/>
    </source>
</evidence>
<dbReference type="GO" id="GO:0016779">
    <property type="term" value="F:nucleotidyltransferase activity"/>
    <property type="evidence" value="ECO:0007669"/>
    <property type="project" value="UniProtKB-KW"/>
</dbReference>
<dbReference type="InterPro" id="IPR007046">
    <property type="entry name" value="RNA_pol_sigma_54_core-bd"/>
</dbReference>
<dbReference type="Pfam" id="PF00309">
    <property type="entry name" value="Sigma54_AID"/>
    <property type="match status" value="1"/>
</dbReference>
<evidence type="ECO:0000313" key="13">
    <source>
        <dbReference type="Proteomes" id="UP000198728"/>
    </source>
</evidence>
<evidence type="ECO:0000256" key="9">
    <source>
        <dbReference type="PIRNR" id="PIRNR000774"/>
    </source>
</evidence>
<keyword evidence="7 9" id="KW-0238">DNA-binding</keyword>
<sequence>MQLAQTLETRTTLVMTQRMQASLRILQMNNADLADFLAEKSLENPYVELRLPGSGASSEEFDRIAALRADGPSLYAHIAEQIDLEFSDPRLREVAYGFLEALEPSGWMTVSLEAVALARGVPVTVAGSVLKRMQAFEPTGIFARSLSECLMLQAEEEGLLTWELQALIENLPLLAEGRTAELADICDCEPEDIPEIAATLRQFDPKPGLRFDDDRPPVFPPDLTARRENGNWRVELNRSTLPAIEISNATPVQSGEAEARAFRARALSEARWLASTLLRRQTTLLQTATAIVAHQHGFLERGPGALEPLSLSDIGEVLDLHPSTISRAIAGRMIDTPIGALPLKVFFSRAFPTGAGGETASQDAVLDLVRRIVDGENKTRPLSDVEIADLAAKQGVKIARRTVAKFRGILGIGTSYARRKEPNAA</sequence>
<gene>
    <name evidence="12" type="ORF">SAMN04488094_10348</name>
</gene>
<dbReference type="RefSeq" id="WP_093360040.1">
    <property type="nucleotide sequence ID" value="NZ_FOLG01000003.1"/>
</dbReference>
<feature type="domain" description="RNA polymerase sigma factor 54 DNA-binding" evidence="10">
    <location>
        <begin position="262"/>
        <end position="420"/>
    </location>
</feature>
<evidence type="ECO:0000256" key="6">
    <source>
        <dbReference type="ARBA" id="ARBA00023082"/>
    </source>
</evidence>
<dbReference type="STRING" id="441112.SAMN04488094_10348"/>
<keyword evidence="6 9" id="KW-0731">Sigma factor</keyword>
<dbReference type="GO" id="GO:0006352">
    <property type="term" value="P:DNA-templated transcription initiation"/>
    <property type="evidence" value="ECO:0007669"/>
    <property type="project" value="InterPro"/>
</dbReference>
<keyword evidence="2 9" id="KW-0240">DNA-directed RNA polymerase</keyword>
<dbReference type="Gene3D" id="1.10.10.1330">
    <property type="entry name" value="RNA polymerase sigma-54 factor, core-binding domain"/>
    <property type="match status" value="1"/>
</dbReference>
<keyword evidence="5 9" id="KW-0805">Transcription regulation</keyword>
<evidence type="ECO:0000256" key="2">
    <source>
        <dbReference type="ARBA" id="ARBA00022478"/>
    </source>
</evidence>
<evidence type="ECO:0000256" key="1">
    <source>
        <dbReference type="ARBA" id="ARBA00008798"/>
    </source>
</evidence>
<dbReference type="InterPro" id="IPR038709">
    <property type="entry name" value="RpoN_core-bd_sf"/>
</dbReference>
<dbReference type="EMBL" id="FOLG01000003">
    <property type="protein sequence ID" value="SFC19735.1"/>
    <property type="molecule type" value="Genomic_DNA"/>
</dbReference>
<dbReference type="AlphaFoldDB" id="A0A1I1H7P6"/>
<dbReference type="GO" id="GO:0016987">
    <property type="term" value="F:sigma factor activity"/>
    <property type="evidence" value="ECO:0007669"/>
    <property type="project" value="UniProtKB-KW"/>
</dbReference>
<reference evidence="12 13" key="1">
    <citation type="submission" date="2016-10" db="EMBL/GenBank/DDBJ databases">
        <authorList>
            <person name="de Groot N.N."/>
        </authorList>
    </citation>
    <scope>NUCLEOTIDE SEQUENCE [LARGE SCALE GENOMIC DNA]</scope>
    <source>
        <strain evidence="12 13">DSM 19548</strain>
    </source>
</reference>
<proteinExistence type="inferred from homology"/>
<dbReference type="OrthoDB" id="9814402at2"/>
<evidence type="ECO:0000259" key="11">
    <source>
        <dbReference type="Pfam" id="PF04963"/>
    </source>
</evidence>
<comment type="similarity">
    <text evidence="1 9">Belongs to the sigma-54 factor family.</text>
</comment>
<protein>
    <recommendedName>
        <fullName evidence="9">RNA polymerase sigma-54 factor</fullName>
    </recommendedName>
</protein>
<dbReference type="Pfam" id="PF04552">
    <property type="entry name" value="Sigma54_DBD"/>
    <property type="match status" value="1"/>
</dbReference>
<organism evidence="12 13">
    <name type="scientific">Tropicimonas isoalkanivorans</name>
    <dbReference type="NCBI Taxonomy" id="441112"/>
    <lineage>
        <taxon>Bacteria</taxon>
        <taxon>Pseudomonadati</taxon>
        <taxon>Pseudomonadota</taxon>
        <taxon>Alphaproteobacteria</taxon>
        <taxon>Rhodobacterales</taxon>
        <taxon>Roseobacteraceae</taxon>
        <taxon>Tropicimonas</taxon>
    </lineage>
</organism>
<dbReference type="PANTHER" id="PTHR32248:SF4">
    <property type="entry name" value="RNA POLYMERASE SIGMA-54 FACTOR"/>
    <property type="match status" value="1"/>
</dbReference>
<accession>A0A1I1H7P6</accession>
<keyword evidence="8 9" id="KW-0804">Transcription</keyword>
<evidence type="ECO:0000256" key="5">
    <source>
        <dbReference type="ARBA" id="ARBA00023015"/>
    </source>
</evidence>
<dbReference type="PRINTS" id="PR00045">
    <property type="entry name" value="SIGMA54FCT"/>
</dbReference>
<evidence type="ECO:0000256" key="4">
    <source>
        <dbReference type="ARBA" id="ARBA00022695"/>
    </source>
</evidence>
<name>A0A1I1H7P6_9RHOB</name>
<dbReference type="PROSITE" id="PS50044">
    <property type="entry name" value="SIGMA54_3"/>
    <property type="match status" value="1"/>
</dbReference>
<dbReference type="InterPro" id="IPR000394">
    <property type="entry name" value="RNA_pol_sigma_54"/>
</dbReference>
<dbReference type="PIRSF" id="PIRSF000774">
    <property type="entry name" value="RpoN"/>
    <property type="match status" value="1"/>
</dbReference>
<dbReference type="GO" id="GO:0000428">
    <property type="term" value="C:DNA-directed RNA polymerase complex"/>
    <property type="evidence" value="ECO:0007669"/>
    <property type="project" value="UniProtKB-KW"/>
</dbReference>
<evidence type="ECO:0000313" key="12">
    <source>
        <dbReference type="EMBL" id="SFC19735.1"/>
    </source>
</evidence>
<evidence type="ECO:0000259" key="10">
    <source>
        <dbReference type="Pfam" id="PF04552"/>
    </source>
</evidence>
<keyword evidence="3 9" id="KW-0808">Transferase</keyword>
<evidence type="ECO:0000256" key="3">
    <source>
        <dbReference type="ARBA" id="ARBA00022679"/>
    </source>
</evidence>
<dbReference type="InterPro" id="IPR007634">
    <property type="entry name" value="RNA_pol_sigma_54_DNA-bd"/>
</dbReference>
<dbReference type="PANTHER" id="PTHR32248">
    <property type="entry name" value="RNA POLYMERASE SIGMA-54 FACTOR"/>
    <property type="match status" value="1"/>
</dbReference>
<keyword evidence="4 9" id="KW-0548">Nucleotidyltransferase</keyword>
<dbReference type="GO" id="GO:0003677">
    <property type="term" value="F:DNA binding"/>
    <property type="evidence" value="ECO:0007669"/>
    <property type="project" value="UniProtKB-KW"/>
</dbReference>
<keyword evidence="13" id="KW-1185">Reference proteome</keyword>
<feature type="domain" description="RNA polymerase sigma factor 54 core-binding" evidence="11">
    <location>
        <begin position="66"/>
        <end position="248"/>
    </location>
</feature>
<comment type="function">
    <text evidence="9">Sigma factors are initiation factors that promote the attachment of RNA polymerase to specific initiation sites and are then released.</text>
</comment>
<dbReference type="Gene3D" id="1.10.10.60">
    <property type="entry name" value="Homeodomain-like"/>
    <property type="match status" value="1"/>
</dbReference>
<dbReference type="GO" id="GO:0001216">
    <property type="term" value="F:DNA-binding transcription activator activity"/>
    <property type="evidence" value="ECO:0007669"/>
    <property type="project" value="InterPro"/>
</dbReference>
<evidence type="ECO:0000256" key="8">
    <source>
        <dbReference type="ARBA" id="ARBA00023163"/>
    </source>
</evidence>